<gene>
    <name evidence="8" type="ORF">BHE75_04232</name>
</gene>
<dbReference type="Proteomes" id="UP000179467">
    <property type="component" value="Unassembled WGS sequence"/>
</dbReference>
<name>A0A1S1HJJ2_9SPHN</name>
<dbReference type="PANTHER" id="PTHR21427:SF19">
    <property type="entry name" value="UBIQUINONE BIOSYNTHESIS PROTEIN COQ9, MITOCHONDRIAL"/>
    <property type="match status" value="1"/>
</dbReference>
<feature type="domain" description="COQ9 C-terminal" evidence="7">
    <location>
        <begin position="122"/>
        <end position="192"/>
    </location>
</feature>
<dbReference type="OrthoDB" id="7201143at2"/>
<keyword evidence="9" id="KW-1185">Reference proteome</keyword>
<comment type="function">
    <text evidence="6">Membrane-associated protein that warps the membrane surface to access and bind aromatic isoprenes with high specificity, including ubiquinone (CoQ) isoprene intermediates and presents them directly to COQ7, therefore facilitating the COQ7-mediated hydroxylase step. Participates in the biosynthesis of coenzyme Q, also named ubiquinone, an essential lipid-soluble electron transporter for aerobic cellular respiration.</text>
</comment>
<dbReference type="RefSeq" id="WP_070936219.1">
    <property type="nucleotide sequence ID" value="NZ_MIPT01000001.1"/>
</dbReference>
<dbReference type="InterPro" id="IPR013718">
    <property type="entry name" value="COQ9_C"/>
</dbReference>
<protein>
    <recommendedName>
        <fullName evidence="7">COQ9 C-terminal domain-containing protein</fullName>
    </recommendedName>
</protein>
<comment type="caution">
    <text evidence="8">The sequence shown here is derived from an EMBL/GenBank/DDBJ whole genome shotgun (WGS) entry which is preliminary data.</text>
</comment>
<evidence type="ECO:0000256" key="5">
    <source>
        <dbReference type="ARBA" id="ARBA00023121"/>
    </source>
</evidence>
<reference evidence="8 9" key="1">
    <citation type="submission" date="2016-09" db="EMBL/GenBank/DDBJ databases">
        <title>Metabolic pathway, cell adaptation mechanisms and a novel monoxygenase revealed through proteogenomic-transcription analysis of a Sphingomonas haloaromaticamans strain degrading the fungicide ortho-phenylphenol.</title>
        <authorList>
            <person name="Perruchon C."/>
            <person name="Papadopoulou E.S."/>
            <person name="Rousidou C."/>
            <person name="Vasileiadis S."/>
            <person name="Tanou G."/>
            <person name="Amoutzias G."/>
            <person name="Molassiotis A."/>
            <person name="Karpouzas D.G."/>
        </authorList>
    </citation>
    <scope>NUCLEOTIDE SEQUENCE [LARGE SCALE GENOMIC DNA]</scope>
    <source>
        <strain evidence="8 9">P3</strain>
    </source>
</reference>
<dbReference type="InterPro" id="IPR012762">
    <property type="entry name" value="Ubiq_biosynth_COQ9"/>
</dbReference>
<evidence type="ECO:0000256" key="3">
    <source>
        <dbReference type="ARBA" id="ARBA00022688"/>
    </source>
</evidence>
<accession>A0A1S1HJJ2</accession>
<evidence type="ECO:0000313" key="8">
    <source>
        <dbReference type="EMBL" id="OHT22208.1"/>
    </source>
</evidence>
<proteinExistence type="inferred from homology"/>
<evidence type="ECO:0000256" key="6">
    <source>
        <dbReference type="ARBA" id="ARBA00058104"/>
    </source>
</evidence>
<dbReference type="PANTHER" id="PTHR21427">
    <property type="entry name" value="UBIQUINONE BIOSYNTHESIS PROTEIN COQ9, MITOCHONDRIAL"/>
    <property type="match status" value="1"/>
</dbReference>
<evidence type="ECO:0000256" key="1">
    <source>
        <dbReference type="ARBA" id="ARBA00004749"/>
    </source>
</evidence>
<dbReference type="Pfam" id="PF08511">
    <property type="entry name" value="COQ9"/>
    <property type="match status" value="1"/>
</dbReference>
<comment type="similarity">
    <text evidence="2">Belongs to the COQ9 family.</text>
</comment>
<dbReference type="EMBL" id="MIPT01000001">
    <property type="protein sequence ID" value="OHT22208.1"/>
    <property type="molecule type" value="Genomic_DNA"/>
</dbReference>
<dbReference type="Gene3D" id="1.10.357.10">
    <property type="entry name" value="Tetracycline Repressor, domain 2"/>
    <property type="match status" value="1"/>
</dbReference>
<evidence type="ECO:0000313" key="9">
    <source>
        <dbReference type="Proteomes" id="UP000179467"/>
    </source>
</evidence>
<evidence type="ECO:0000259" key="7">
    <source>
        <dbReference type="Pfam" id="PF08511"/>
    </source>
</evidence>
<dbReference type="GO" id="GO:0008289">
    <property type="term" value="F:lipid binding"/>
    <property type="evidence" value="ECO:0007669"/>
    <property type="project" value="UniProtKB-KW"/>
</dbReference>
<dbReference type="GO" id="GO:0006744">
    <property type="term" value="P:ubiquinone biosynthetic process"/>
    <property type="evidence" value="ECO:0007669"/>
    <property type="project" value="UniProtKB-KW"/>
</dbReference>
<dbReference type="AlphaFoldDB" id="A0A1S1HJJ2"/>
<keyword evidence="3" id="KW-0831">Ubiquinone biosynthesis</keyword>
<evidence type="ECO:0000256" key="4">
    <source>
        <dbReference type="ARBA" id="ARBA00022946"/>
    </source>
</evidence>
<keyword evidence="5" id="KW-0446">Lipid-binding</keyword>
<comment type="pathway">
    <text evidence="1">Cofactor biosynthesis; ubiquinone biosynthesis.</text>
</comment>
<evidence type="ECO:0000256" key="2">
    <source>
        <dbReference type="ARBA" id="ARBA00010766"/>
    </source>
</evidence>
<sequence>MTETAPDLTLDEIRQALAPRLARHAAFDGWSAAALDAAGAEIGLPPGQAALAFRGGAVAMIDAWFAYVDRTMAQRLPGETLAAMKIRERISALVTTRLELVDPDREALRRALSILARPAHAAHGAKLGWRAADAMWRAAGDTTTDFAYYTKRATLAAVYGATLLAFLDDESEDFADTRAFLARRIDNVMRFEKLKAQLKPDPDRHFSPARFLGRLRYPVR</sequence>
<dbReference type="NCBIfam" id="TIGR02396">
    <property type="entry name" value="diverge_rpsU"/>
    <property type="match status" value="1"/>
</dbReference>
<organism evidence="8 9">
    <name type="scientific">Edaphosphingomonas haloaromaticamans</name>
    <dbReference type="NCBI Taxonomy" id="653954"/>
    <lineage>
        <taxon>Bacteria</taxon>
        <taxon>Pseudomonadati</taxon>
        <taxon>Pseudomonadota</taxon>
        <taxon>Alphaproteobacteria</taxon>
        <taxon>Sphingomonadales</taxon>
        <taxon>Rhizorhabdaceae</taxon>
        <taxon>Edaphosphingomonas</taxon>
    </lineage>
</organism>
<keyword evidence="4" id="KW-0809">Transit peptide</keyword>